<feature type="domain" description="Apple" evidence="3">
    <location>
        <begin position="343"/>
        <end position="422"/>
    </location>
</feature>
<dbReference type="EMBL" id="JABEXW010000287">
    <property type="protein sequence ID" value="KAF4966500.1"/>
    <property type="molecule type" value="Genomic_DNA"/>
</dbReference>
<name>A0A8H4X9R4_9HYPO</name>
<keyword evidence="2" id="KW-0732">Signal</keyword>
<feature type="domain" description="Apple" evidence="3">
    <location>
        <begin position="824"/>
        <end position="904"/>
    </location>
</feature>
<sequence length="919" mass="94424">MPSTKVFAAVLAALAVPMVNAGPCKPKPVTTSGSTEAILTTTTGTETVPTTSGSTDLLTTSGTETGTATTETAATTTSGAACTYYTPYTEIVPADCGIKGHAPNCGDKIIGTPIIVKDSAKCGNKCGMTIGCKSFSFNEVSKSCTLYNVLRSGLPFTESDVPGASNFYDLELCFGCGEESSTTTGTTDTETETSATTGTETAATSGTETDTTTGTETETSATSGTETETSSGMTTETNGADTTTGTETTATTVDTTTGTETETATTTGTETETSATSGTETATTTGTETETSSGMTTETNGADTTTGTETTTGADTTTTAATTTTEAACTAYTPVANPPAANCAVKGKGGVGAVIGKLSPVYTVASADECALKCASYVGSEPCKSFSIKDDSCTLYKVVVASLGVTSCEIFEQEEFYDFETCYSCQEGGATTTTTAASETETTTGTETTGTATTGTETTGTATTGTETTGTETATGTATTGTETTATTVDTTTGTETTGTETTTAATTTTDAACTAYTPVANPPAENCAVKGKAGVGASFAYLSSSTDATHVEDCALLCASYVGGDDKCVSFAYKASTGSCKLYKTPVSSLGVTSCELFEEEEFYDFETCYTCKEGGATTTTTAASETETTTTAASESETTTTTAAGVESTTTTTEEGSTTTTEGTTTTAEGTTTTEATTTTTEAETTTTEAATTTTTEAAPVCTNYLPVSPLPSKCGKEGKVSCRDNQKLGQATYVDSANACGKVCGTSEGCKTFSFTPKFRGTGGWCQQYSHPLAELRFTPCSTGVKFYDLDTCYKCTSEETPNPPSPPATCSAYVSTFETCSRDTICEVRGEICNEERIYNAGDSSCVENCAKSCIERGAECKYFSFQPKLFGQPAKCKLYKSGQVKKKSTSLVKFYEQKCFKCKDKLVTKKKLIV</sequence>
<gene>
    <name evidence="4" type="ORF">FSARC_5841</name>
</gene>
<feature type="region of interest" description="Disordered" evidence="1">
    <location>
        <begin position="621"/>
        <end position="696"/>
    </location>
</feature>
<feature type="domain" description="Apple" evidence="3">
    <location>
        <begin position="717"/>
        <end position="796"/>
    </location>
</feature>
<evidence type="ECO:0000256" key="1">
    <source>
        <dbReference type="SAM" id="MobiDB-lite"/>
    </source>
</evidence>
<dbReference type="AlphaFoldDB" id="A0A8H4X9R4"/>
<organism evidence="4 5">
    <name type="scientific">Fusarium sarcochroum</name>
    <dbReference type="NCBI Taxonomy" id="1208366"/>
    <lineage>
        <taxon>Eukaryota</taxon>
        <taxon>Fungi</taxon>
        <taxon>Dikarya</taxon>
        <taxon>Ascomycota</taxon>
        <taxon>Pezizomycotina</taxon>
        <taxon>Sordariomycetes</taxon>
        <taxon>Hypocreomycetidae</taxon>
        <taxon>Hypocreales</taxon>
        <taxon>Nectriaceae</taxon>
        <taxon>Fusarium</taxon>
        <taxon>Fusarium lateritium species complex</taxon>
    </lineage>
</organism>
<evidence type="ECO:0000256" key="2">
    <source>
        <dbReference type="SAM" id="SignalP"/>
    </source>
</evidence>
<feature type="region of interest" description="Disordered" evidence="1">
    <location>
        <begin position="179"/>
        <end position="319"/>
    </location>
</feature>
<dbReference type="Proteomes" id="UP000622797">
    <property type="component" value="Unassembled WGS sequence"/>
</dbReference>
<reference evidence="4" key="1">
    <citation type="journal article" date="2020" name="BMC Genomics">
        <title>Correction to: Identification and distribution of gene clusters required for synthesis of sphingolipid metabolism inhibitors in diverse species of the filamentous fungus Fusarium.</title>
        <authorList>
            <person name="Kim H.S."/>
            <person name="Lohmar J.M."/>
            <person name="Busman M."/>
            <person name="Brown D.W."/>
            <person name="Naumann T.A."/>
            <person name="Divon H.H."/>
            <person name="Lysoe E."/>
            <person name="Uhlig S."/>
            <person name="Proctor R.H."/>
        </authorList>
    </citation>
    <scope>NUCLEOTIDE SEQUENCE</scope>
    <source>
        <strain evidence="4">NRRL 20472</strain>
    </source>
</reference>
<dbReference type="PROSITE" id="PS50948">
    <property type="entry name" value="PAN"/>
    <property type="match status" value="5"/>
</dbReference>
<comment type="caution">
    <text evidence="4">The sequence shown here is derived from an EMBL/GenBank/DDBJ whole genome shotgun (WGS) entry which is preliminary data.</text>
</comment>
<feature type="signal peptide" evidence="2">
    <location>
        <begin position="1"/>
        <end position="21"/>
    </location>
</feature>
<reference evidence="4" key="2">
    <citation type="submission" date="2020-05" db="EMBL/GenBank/DDBJ databases">
        <authorList>
            <person name="Kim H.-S."/>
            <person name="Proctor R.H."/>
            <person name="Brown D.W."/>
        </authorList>
    </citation>
    <scope>NUCLEOTIDE SEQUENCE</scope>
    <source>
        <strain evidence="4">NRRL 20472</strain>
    </source>
</reference>
<feature type="domain" description="Apple" evidence="3">
    <location>
        <begin position="528"/>
        <end position="610"/>
    </location>
</feature>
<dbReference type="InterPro" id="IPR003609">
    <property type="entry name" value="Pan_app"/>
</dbReference>
<dbReference type="SUPFAM" id="SSF57414">
    <property type="entry name" value="Hairpin loop containing domain-like"/>
    <property type="match status" value="1"/>
</dbReference>
<protein>
    <recommendedName>
        <fullName evidence="3">Apple domain-containing protein</fullName>
    </recommendedName>
</protein>
<feature type="region of interest" description="Disordered" evidence="1">
    <location>
        <begin position="43"/>
        <end position="65"/>
    </location>
</feature>
<dbReference type="OrthoDB" id="5106920at2759"/>
<evidence type="ECO:0000259" key="3">
    <source>
        <dbReference type="PROSITE" id="PS50948"/>
    </source>
</evidence>
<keyword evidence="5" id="KW-1185">Reference proteome</keyword>
<evidence type="ECO:0000313" key="4">
    <source>
        <dbReference type="EMBL" id="KAF4966500.1"/>
    </source>
</evidence>
<feature type="region of interest" description="Disordered" evidence="1">
    <location>
        <begin position="433"/>
        <end position="482"/>
    </location>
</feature>
<proteinExistence type="predicted"/>
<feature type="chain" id="PRO_5034906419" description="Apple domain-containing protein" evidence="2">
    <location>
        <begin position="22"/>
        <end position="919"/>
    </location>
</feature>
<evidence type="ECO:0000313" key="5">
    <source>
        <dbReference type="Proteomes" id="UP000622797"/>
    </source>
</evidence>
<dbReference type="Pfam" id="PF00024">
    <property type="entry name" value="PAN_1"/>
    <property type="match status" value="1"/>
</dbReference>
<accession>A0A8H4X9R4</accession>
<feature type="domain" description="Apple" evidence="3">
    <location>
        <begin position="96"/>
        <end position="173"/>
    </location>
</feature>